<keyword evidence="10" id="KW-1185">Reference proteome</keyword>
<evidence type="ECO:0000256" key="5">
    <source>
        <dbReference type="ARBA" id="ARBA00023136"/>
    </source>
</evidence>
<evidence type="ECO:0000256" key="3">
    <source>
        <dbReference type="ARBA" id="ARBA00022692"/>
    </source>
</evidence>
<proteinExistence type="predicted"/>
<dbReference type="PANTHER" id="PTHR32309">
    <property type="entry name" value="TYROSINE-PROTEIN KINASE"/>
    <property type="match status" value="1"/>
</dbReference>
<dbReference type="Proteomes" id="UP000323994">
    <property type="component" value="Unassembled WGS sequence"/>
</dbReference>
<keyword evidence="4 7" id="KW-1133">Transmembrane helix</keyword>
<feature type="transmembrane region" description="Helical" evidence="7">
    <location>
        <begin position="29"/>
        <end position="52"/>
    </location>
</feature>
<protein>
    <submittedName>
        <fullName evidence="9">Lipopolysaccharide biosynthesis protein</fullName>
    </submittedName>
</protein>
<dbReference type="Pfam" id="PF02706">
    <property type="entry name" value="Wzz"/>
    <property type="match status" value="1"/>
</dbReference>
<evidence type="ECO:0000256" key="4">
    <source>
        <dbReference type="ARBA" id="ARBA00022989"/>
    </source>
</evidence>
<evidence type="ECO:0000259" key="8">
    <source>
        <dbReference type="Pfam" id="PF02706"/>
    </source>
</evidence>
<dbReference type="AlphaFoldDB" id="A0A5M8QZ75"/>
<gene>
    <name evidence="9" type="ORF">FEM33_09055</name>
</gene>
<reference evidence="9 10" key="1">
    <citation type="submission" date="2019-05" db="EMBL/GenBank/DDBJ databases">
        <authorList>
            <person name="Qu J.-H."/>
        </authorList>
    </citation>
    <scope>NUCLEOTIDE SEQUENCE [LARGE SCALE GENOMIC DNA]</scope>
    <source>
        <strain evidence="9 10">NS28</strain>
    </source>
</reference>
<evidence type="ECO:0000256" key="1">
    <source>
        <dbReference type="ARBA" id="ARBA00004651"/>
    </source>
</evidence>
<dbReference type="InterPro" id="IPR003856">
    <property type="entry name" value="LPS_length_determ_N"/>
</dbReference>
<keyword evidence="3 7" id="KW-0812">Transmembrane</keyword>
<name>A0A5M8QZ75_9BACT</name>
<keyword evidence="2" id="KW-1003">Cell membrane</keyword>
<feature type="coiled-coil region" evidence="6">
    <location>
        <begin position="221"/>
        <end position="248"/>
    </location>
</feature>
<dbReference type="RefSeq" id="WP_139011701.1">
    <property type="nucleotide sequence ID" value="NZ_VBSN01000027.1"/>
</dbReference>
<dbReference type="EMBL" id="VBSN01000027">
    <property type="protein sequence ID" value="KAA6440711.1"/>
    <property type="molecule type" value="Genomic_DNA"/>
</dbReference>
<dbReference type="InterPro" id="IPR050445">
    <property type="entry name" value="Bact_polysacc_biosynth/exp"/>
</dbReference>
<sequence length="351" mass="39513">MTNPEIQADKNTDTLEISIFEVVGFFKKYLPVLIAAAVLSAMIGVAFSFLLAKRYTAQTILLPELGSSRNNSFFSMALGAGADPNGKLVPELYPNILSTIPFGQYLLKTPVVDINNVSYPTLESYLTRKSSQSFLSGLFSFGKTEKKETKPKLPNPKIKILSFDPKQEKMVMAAKNLVHATVGTTDGIITIESEMTDPVVAAMLVDAGEKYLINYVSNYTISKTTQQVEFLQKRVAEARKRQQKAEYALQTYRDTHRNTFLNVARIEEQRLQAEYVLSEAIHSDLSIKLEQSKIREKEEKPVFKVLEPVRVPLAKSSPKRLFIGVIFSVLGIFLTLTYIIFFKEKLHKQLV</sequence>
<evidence type="ECO:0000256" key="2">
    <source>
        <dbReference type="ARBA" id="ARBA00022475"/>
    </source>
</evidence>
<evidence type="ECO:0000313" key="9">
    <source>
        <dbReference type="EMBL" id="KAA6440711.1"/>
    </source>
</evidence>
<feature type="transmembrane region" description="Helical" evidence="7">
    <location>
        <begin position="321"/>
        <end position="341"/>
    </location>
</feature>
<dbReference type="PANTHER" id="PTHR32309:SF31">
    <property type="entry name" value="CAPSULAR EXOPOLYSACCHARIDE FAMILY"/>
    <property type="match status" value="1"/>
</dbReference>
<dbReference type="GO" id="GO:0005886">
    <property type="term" value="C:plasma membrane"/>
    <property type="evidence" value="ECO:0007669"/>
    <property type="project" value="UniProtKB-SubCell"/>
</dbReference>
<comment type="caution">
    <text evidence="9">The sequence shown here is derived from an EMBL/GenBank/DDBJ whole genome shotgun (WGS) entry which is preliminary data.</text>
</comment>
<evidence type="ECO:0000256" key="7">
    <source>
        <dbReference type="SAM" id="Phobius"/>
    </source>
</evidence>
<organism evidence="9 10">
    <name type="scientific">Dyadobacter flavalbus</name>
    <dbReference type="NCBI Taxonomy" id="2579942"/>
    <lineage>
        <taxon>Bacteria</taxon>
        <taxon>Pseudomonadati</taxon>
        <taxon>Bacteroidota</taxon>
        <taxon>Cytophagia</taxon>
        <taxon>Cytophagales</taxon>
        <taxon>Spirosomataceae</taxon>
        <taxon>Dyadobacter</taxon>
    </lineage>
</organism>
<feature type="domain" description="Polysaccharide chain length determinant N-terminal" evidence="8">
    <location>
        <begin position="16"/>
        <end position="75"/>
    </location>
</feature>
<evidence type="ECO:0000313" key="10">
    <source>
        <dbReference type="Proteomes" id="UP000323994"/>
    </source>
</evidence>
<evidence type="ECO:0000256" key="6">
    <source>
        <dbReference type="SAM" id="Coils"/>
    </source>
</evidence>
<accession>A0A5M8QZ75</accession>
<comment type="subcellular location">
    <subcellularLocation>
        <location evidence="1">Cell membrane</location>
        <topology evidence="1">Multi-pass membrane protein</topology>
    </subcellularLocation>
</comment>
<keyword evidence="6" id="KW-0175">Coiled coil</keyword>
<dbReference type="OrthoDB" id="1522571at2"/>
<keyword evidence="5 7" id="KW-0472">Membrane</keyword>